<evidence type="ECO:0000313" key="2">
    <source>
        <dbReference type="EMBL" id="VFA99183.1"/>
    </source>
</evidence>
<dbReference type="AlphaFoldDB" id="A0A4V6ICG4"/>
<organism evidence="2 3">
    <name type="scientific">Nocardia cyriacigeorgica</name>
    <dbReference type="NCBI Taxonomy" id="135487"/>
    <lineage>
        <taxon>Bacteria</taxon>
        <taxon>Bacillati</taxon>
        <taxon>Actinomycetota</taxon>
        <taxon>Actinomycetes</taxon>
        <taxon>Mycobacteriales</taxon>
        <taxon>Nocardiaceae</taxon>
        <taxon>Nocardia</taxon>
    </lineage>
</organism>
<protein>
    <submittedName>
        <fullName evidence="2">Uncharacterized protein</fullName>
    </submittedName>
</protein>
<reference evidence="2 3" key="1">
    <citation type="submission" date="2019-02" db="EMBL/GenBank/DDBJ databases">
        <authorList>
            <consortium name="Pathogen Informatics"/>
        </authorList>
    </citation>
    <scope>NUCLEOTIDE SEQUENCE [LARGE SCALE GENOMIC DNA]</scope>
    <source>
        <strain evidence="2 3">3012STDY6756504</strain>
    </source>
</reference>
<dbReference type="Proteomes" id="UP000290439">
    <property type="component" value="Chromosome"/>
</dbReference>
<gene>
    <name evidence="2" type="ORF">NCTC10797_02964</name>
</gene>
<evidence type="ECO:0000256" key="1">
    <source>
        <dbReference type="SAM" id="MobiDB-lite"/>
    </source>
</evidence>
<evidence type="ECO:0000313" key="3">
    <source>
        <dbReference type="Proteomes" id="UP000290439"/>
    </source>
</evidence>
<sequence>MGVIGELFPGKKLTDEGSADSNGEPHRPQLDIDLSAGVVRVTGTAKPGSEPEPEE</sequence>
<dbReference type="RefSeq" id="WP_165448891.1">
    <property type="nucleotide sequence ID" value="NZ_JARWOB010000024.1"/>
</dbReference>
<dbReference type="EMBL" id="LR215973">
    <property type="protein sequence ID" value="VFA99183.1"/>
    <property type="molecule type" value="Genomic_DNA"/>
</dbReference>
<proteinExistence type="predicted"/>
<accession>A0A4V6ICG4</accession>
<feature type="region of interest" description="Disordered" evidence="1">
    <location>
        <begin position="1"/>
        <end position="55"/>
    </location>
</feature>
<name>A0A4V6ICG4_9NOCA</name>